<evidence type="ECO:0000256" key="3">
    <source>
        <dbReference type="SAM" id="MobiDB-lite"/>
    </source>
</evidence>
<dbReference type="GO" id="GO:0006351">
    <property type="term" value="P:DNA-templated transcription"/>
    <property type="evidence" value="ECO:0007669"/>
    <property type="project" value="InterPro"/>
</dbReference>
<dbReference type="PROSITE" id="PS50263">
    <property type="entry name" value="CN_HYDROLASE"/>
    <property type="match status" value="1"/>
</dbReference>
<accession>A0A0D2F9S5</accession>
<sequence length="977" mass="108371">MSTSASFKVAAVQAAPVAFDLPASLQKVRHFTKAAAQECADLVVFPEGFLSAYPWRYAFDATIGAREPRGRQWYSKYYNSAVAIPSPAFEELRMIARDYNVFLSLGIIEKERGTLYCTAVLLSRTGDLLYAHRKLIPTAAERLVWGRGAGDGLQVVDTEIGRVGGLICWENYMPAARLSLYQQGIEVYIAPNADDLPAWVASMQHIAKEGRCFVISCNQFCQVADFPSDYPPFSPGHHDRQRDGSPWTPDAILSHGGSCIVGPLGTFIAEPVWDREEIIYGQLRMDDLIQARMDFDPVGSYARPDIFTLTEKYHAAGEGGVYILCLIRGKECRYVKSNRGGPRVSRKKAFMAVERQRRADEAAFQTQEIAPDINIDWDALILSSEEIHNDLIATMIAPGAGLIDVDDEDDCDQIFDSIFMPPSEGDDTINTLDDDPHGKPYTPITRSYQDNEAILNAYYIFIHPYFPILPPPVTTLQVDDPASESKFFEPASSLVMALMAILVLIPHPEDEYPDSDESVCLRRQRAHSFSQMAMESIEIETELLESITNPSEALDHRRPSVDREKLHPCVPVELEGVLAHLLLSIYEYAQRGNLAKMRNRASQAYDAAIRLCLHDISDLSLDEYTEARRRAWWMTYIVVLQASIVSSTPPIISIDFHQFKTPLPTAPADPDAWPFFIEAQQCILRCTQYTVALKKALETGLGDSTLDQRKAILESGMDSVLVRYASSSTEPSALSPTDAEEHTLAKSLRLQALIKLNSARIKLHRYRAFQDVPIFTRRHCDLDQADTSSPRPLGCSCHAMLPSAFSNTSPRGFQSGSFPGPWSQSPNGASLDASSDHADALTKGISITDLPAAKTCLKAALAIGRAFESFPYPNPMQLPLPMLSSPMLSSVSSTPTPRTMPSFACCAMQSCYTLLTLCYKSLEMRCVNQRSSAADKGLEDLYAGVGRVLRALQNYAIAFEALNGMTRKFVSPRPREV</sequence>
<keyword evidence="6" id="KW-1185">Reference proteome</keyword>
<dbReference type="VEuPathDB" id="FungiDB:Z519_00494"/>
<dbReference type="EMBL" id="KN846980">
    <property type="protein sequence ID" value="KIW98831.1"/>
    <property type="molecule type" value="Genomic_DNA"/>
</dbReference>
<dbReference type="InterPro" id="IPR044149">
    <property type="entry name" value="Nitrilases_CHs"/>
</dbReference>
<reference evidence="5" key="1">
    <citation type="submission" date="2015-01" db="EMBL/GenBank/DDBJ databases">
        <title>The Genome Sequence of Cladophialophora bantiana CBS 173.52.</title>
        <authorList>
            <consortium name="The Broad Institute Genomics Platform"/>
            <person name="Cuomo C."/>
            <person name="de Hoog S."/>
            <person name="Gorbushina A."/>
            <person name="Stielow B."/>
            <person name="Teixiera M."/>
            <person name="Abouelleil A."/>
            <person name="Chapman S.B."/>
            <person name="Priest M."/>
            <person name="Young S.K."/>
            <person name="Wortman J."/>
            <person name="Nusbaum C."/>
            <person name="Birren B."/>
        </authorList>
    </citation>
    <scope>NUCLEOTIDE SEQUENCE [LARGE SCALE GENOMIC DNA]</scope>
    <source>
        <strain evidence="5">CBS 173.52</strain>
    </source>
</reference>
<dbReference type="PANTHER" id="PTHR46044:SF1">
    <property type="entry name" value="CN HYDROLASE DOMAIN-CONTAINING PROTEIN"/>
    <property type="match status" value="1"/>
</dbReference>
<dbReference type="OrthoDB" id="10250282at2759"/>
<dbReference type="AlphaFoldDB" id="A0A0D2F9S5"/>
<dbReference type="GO" id="GO:0003677">
    <property type="term" value="F:DNA binding"/>
    <property type="evidence" value="ECO:0007669"/>
    <property type="project" value="InterPro"/>
</dbReference>
<dbReference type="InterPro" id="IPR007219">
    <property type="entry name" value="XnlR_reg_dom"/>
</dbReference>
<name>A0A0D2F9S5_CLAB1</name>
<keyword evidence="2" id="KW-0539">Nucleus</keyword>
<evidence type="ECO:0000259" key="4">
    <source>
        <dbReference type="PROSITE" id="PS50263"/>
    </source>
</evidence>
<dbReference type="Proteomes" id="UP000053789">
    <property type="component" value="Unassembled WGS sequence"/>
</dbReference>
<dbReference type="Gene3D" id="3.60.110.10">
    <property type="entry name" value="Carbon-nitrogen hydrolase"/>
    <property type="match status" value="1"/>
</dbReference>
<feature type="compositionally biased region" description="Polar residues" evidence="3">
    <location>
        <begin position="811"/>
        <end position="828"/>
    </location>
</feature>
<evidence type="ECO:0000256" key="1">
    <source>
        <dbReference type="ARBA" id="ARBA00008129"/>
    </source>
</evidence>
<gene>
    <name evidence="5" type="ORF">Z519_00494</name>
</gene>
<organism evidence="5 6">
    <name type="scientific">Cladophialophora bantiana (strain ATCC 10958 / CBS 173.52 / CDC B-1940 / NIH 8579)</name>
    <name type="common">Xylohypha bantiana</name>
    <dbReference type="NCBI Taxonomy" id="1442370"/>
    <lineage>
        <taxon>Eukaryota</taxon>
        <taxon>Fungi</taxon>
        <taxon>Dikarya</taxon>
        <taxon>Ascomycota</taxon>
        <taxon>Pezizomycotina</taxon>
        <taxon>Eurotiomycetes</taxon>
        <taxon>Chaetothyriomycetidae</taxon>
        <taxon>Chaetothyriales</taxon>
        <taxon>Herpotrichiellaceae</taxon>
        <taxon>Cladophialophora</taxon>
    </lineage>
</organism>
<dbReference type="Pfam" id="PF00795">
    <property type="entry name" value="CN_hydrolase"/>
    <property type="match status" value="1"/>
</dbReference>
<evidence type="ECO:0000256" key="2">
    <source>
        <dbReference type="ARBA" id="ARBA00023242"/>
    </source>
</evidence>
<dbReference type="HOGENOM" id="CLU_288209_0_0_1"/>
<dbReference type="SUPFAM" id="SSF56317">
    <property type="entry name" value="Carbon-nitrogen hydrolase"/>
    <property type="match status" value="1"/>
</dbReference>
<dbReference type="GO" id="GO:0003824">
    <property type="term" value="F:catalytic activity"/>
    <property type="evidence" value="ECO:0007669"/>
    <property type="project" value="InterPro"/>
</dbReference>
<dbReference type="InterPro" id="IPR003010">
    <property type="entry name" value="C-N_Hydrolase"/>
</dbReference>
<dbReference type="GO" id="GO:0008270">
    <property type="term" value="F:zinc ion binding"/>
    <property type="evidence" value="ECO:0007669"/>
    <property type="project" value="InterPro"/>
</dbReference>
<dbReference type="RefSeq" id="XP_016625500.1">
    <property type="nucleotide sequence ID" value="XM_016758251.1"/>
</dbReference>
<evidence type="ECO:0000313" key="5">
    <source>
        <dbReference type="EMBL" id="KIW98831.1"/>
    </source>
</evidence>
<dbReference type="Pfam" id="PF04082">
    <property type="entry name" value="Fungal_trans"/>
    <property type="match status" value="1"/>
</dbReference>
<dbReference type="GeneID" id="27693422"/>
<dbReference type="InterPro" id="IPR036526">
    <property type="entry name" value="C-N_Hydrolase_sf"/>
</dbReference>
<comment type="similarity">
    <text evidence="1">Belongs to the carbon-nitrogen hydrolase superfamily. Nitrilase family.</text>
</comment>
<evidence type="ECO:0000313" key="6">
    <source>
        <dbReference type="Proteomes" id="UP000053789"/>
    </source>
</evidence>
<dbReference type="CDD" id="cd12148">
    <property type="entry name" value="fungal_TF_MHR"/>
    <property type="match status" value="1"/>
</dbReference>
<proteinExistence type="inferred from homology"/>
<protein>
    <recommendedName>
        <fullName evidence="4">CN hydrolase domain-containing protein</fullName>
    </recommendedName>
</protein>
<feature type="region of interest" description="Disordered" evidence="3">
    <location>
        <begin position="811"/>
        <end position="835"/>
    </location>
</feature>
<feature type="domain" description="CN hydrolase" evidence="4">
    <location>
        <begin position="7"/>
        <end position="285"/>
    </location>
</feature>
<dbReference type="CDD" id="cd07564">
    <property type="entry name" value="nitrilases_CHs"/>
    <property type="match status" value="1"/>
</dbReference>
<dbReference type="PANTHER" id="PTHR46044">
    <property type="entry name" value="NITRILASE"/>
    <property type="match status" value="1"/>
</dbReference>